<dbReference type="Gene3D" id="3.30.1370.10">
    <property type="entry name" value="K Homology domain, type 1"/>
    <property type="match status" value="2"/>
</dbReference>
<keyword evidence="15" id="KW-1185">Reference proteome</keyword>
<dbReference type="CDD" id="cd22393">
    <property type="entry name" value="KH-I_KRR1_rpt1"/>
    <property type="match status" value="1"/>
</dbReference>
<evidence type="ECO:0000256" key="4">
    <source>
        <dbReference type="ARBA" id="ARBA00022517"/>
    </source>
</evidence>
<dbReference type="SMART" id="SM00322">
    <property type="entry name" value="KH"/>
    <property type="match status" value="1"/>
</dbReference>
<dbReference type="InParanoid" id="A0A671YIH8"/>
<dbReference type="GeneTree" id="ENSGT00390000018775"/>
<dbReference type="AlphaFoldDB" id="A0A671YIH8"/>
<evidence type="ECO:0000256" key="5">
    <source>
        <dbReference type="ARBA" id="ARBA00022552"/>
    </source>
</evidence>
<dbReference type="Ensembl" id="ENSSAUT00010066536.1">
    <property type="protein sequence ID" value="ENSSAUP00010063487.1"/>
    <property type="gene ID" value="ENSSAUG00010025531.1"/>
</dbReference>
<gene>
    <name evidence="14" type="primary">KRR1</name>
    <name evidence="14" type="synonym">krr1</name>
</gene>
<evidence type="ECO:0000256" key="6">
    <source>
        <dbReference type="ARBA" id="ARBA00022884"/>
    </source>
</evidence>
<dbReference type="InterPro" id="IPR041174">
    <property type="entry name" value="KRR1-like_KH1"/>
</dbReference>
<reference evidence="14" key="3">
    <citation type="submission" date="2025-09" db="UniProtKB">
        <authorList>
            <consortium name="Ensembl"/>
        </authorList>
    </citation>
    <scope>IDENTIFICATION</scope>
</reference>
<keyword evidence="5" id="KW-0698">rRNA processing</keyword>
<feature type="region of interest" description="Disordered" evidence="12">
    <location>
        <begin position="283"/>
        <end position="311"/>
    </location>
</feature>
<comment type="subunit">
    <text evidence="11">Part of the small subunit (SSU) processome, composed of more than 70 proteins and the RNA chaperone small nucleolar RNA (snoRNA) U3.</text>
</comment>
<dbReference type="GO" id="GO:0032040">
    <property type="term" value="C:small-subunit processome"/>
    <property type="evidence" value="ECO:0007669"/>
    <property type="project" value="TreeGrafter"/>
</dbReference>
<dbReference type="InterPro" id="IPR036612">
    <property type="entry name" value="KH_dom_type_1_sf"/>
</dbReference>
<dbReference type="InterPro" id="IPR048548">
    <property type="entry name" value="KRR1-like_KH2"/>
</dbReference>
<comment type="similarity">
    <text evidence="2">Belongs to the KRR1 family.</text>
</comment>
<evidence type="ECO:0000256" key="9">
    <source>
        <dbReference type="ARBA" id="ARBA00032993"/>
    </source>
</evidence>
<dbReference type="InterPro" id="IPR048550">
    <property type="entry name" value="KRR1-like_KH1_euk"/>
</dbReference>
<evidence type="ECO:0000256" key="10">
    <source>
        <dbReference type="ARBA" id="ARBA00035000"/>
    </source>
</evidence>
<dbReference type="Pfam" id="PF17903">
    <property type="entry name" value="KH_KRR1_1st"/>
    <property type="match status" value="1"/>
</dbReference>
<feature type="compositionally biased region" description="Basic residues" evidence="12">
    <location>
        <begin position="406"/>
        <end position="415"/>
    </location>
</feature>
<feature type="compositionally biased region" description="Basic residues" evidence="12">
    <location>
        <begin position="283"/>
        <end position="292"/>
    </location>
</feature>
<organism evidence="14 15">
    <name type="scientific">Sparus aurata</name>
    <name type="common">Gilthead sea bream</name>
    <dbReference type="NCBI Taxonomy" id="8175"/>
    <lineage>
        <taxon>Eukaryota</taxon>
        <taxon>Metazoa</taxon>
        <taxon>Chordata</taxon>
        <taxon>Craniata</taxon>
        <taxon>Vertebrata</taxon>
        <taxon>Euteleostomi</taxon>
        <taxon>Actinopterygii</taxon>
        <taxon>Neopterygii</taxon>
        <taxon>Teleostei</taxon>
        <taxon>Neoteleostei</taxon>
        <taxon>Acanthomorphata</taxon>
        <taxon>Eupercaria</taxon>
        <taxon>Spariformes</taxon>
        <taxon>Sparidae</taxon>
        <taxon>Sparus</taxon>
    </lineage>
</organism>
<evidence type="ECO:0000256" key="3">
    <source>
        <dbReference type="ARBA" id="ARBA00020053"/>
    </source>
</evidence>
<dbReference type="InterPro" id="IPR024166">
    <property type="entry name" value="rRNA_assembly_KRR1"/>
</dbReference>
<evidence type="ECO:0000256" key="8">
    <source>
        <dbReference type="ARBA" id="ARBA00023274"/>
    </source>
</evidence>
<evidence type="ECO:0000256" key="11">
    <source>
        <dbReference type="ARBA" id="ARBA00035020"/>
    </source>
</evidence>
<dbReference type="CDD" id="cd22394">
    <property type="entry name" value="KH-I_KRR1_rpt2"/>
    <property type="match status" value="1"/>
</dbReference>
<dbReference type="PANTHER" id="PTHR12581">
    <property type="entry name" value="HIV-1 REV BINDING PROTEIN 2, 3"/>
    <property type="match status" value="1"/>
</dbReference>
<feature type="compositionally biased region" description="Basic and acidic residues" evidence="12">
    <location>
        <begin position="336"/>
        <end position="359"/>
    </location>
</feature>
<reference evidence="14" key="2">
    <citation type="submission" date="2025-08" db="UniProtKB">
        <authorList>
            <consortium name="Ensembl"/>
        </authorList>
    </citation>
    <scope>IDENTIFICATION</scope>
</reference>
<dbReference type="InterPro" id="IPR004087">
    <property type="entry name" value="KH_dom"/>
</dbReference>
<evidence type="ECO:0000256" key="12">
    <source>
        <dbReference type="SAM" id="MobiDB-lite"/>
    </source>
</evidence>
<evidence type="ECO:0000313" key="15">
    <source>
        <dbReference type="Proteomes" id="UP000472265"/>
    </source>
</evidence>
<evidence type="ECO:0000256" key="1">
    <source>
        <dbReference type="ARBA" id="ARBA00004604"/>
    </source>
</evidence>
<evidence type="ECO:0000256" key="7">
    <source>
        <dbReference type="ARBA" id="ARBA00023242"/>
    </source>
</evidence>
<name>A0A671YIH8_SPAAU</name>
<comment type="function">
    <text evidence="10">Part of the small subunit (SSU) processome, first precursor of the small eukaryotic ribosomal subunit. During the assembly of the SSU processome in the nucleolus, many ribosome biogenesis factors, an RNA chaperone and ribosomal proteins associate with the nascent pre-rRNA and work in concert to generate RNA folding, modifications, rearrangements and cleavage as well as targeted degradation of pre-ribosomal RNA by the RNA exosome.</text>
</comment>
<feature type="domain" description="K Homology" evidence="13">
    <location>
        <begin position="171"/>
        <end position="241"/>
    </location>
</feature>
<sequence>MIKRVHSQMKNKQTTLQQSAGFPGPVQWCLWPCGNVYVPVIVSEELYEVNFRCLFHTVDESELLTVPDGWKEPTFTKDDNPRGLLEESSFATLFPKYREAYLKECWPLVEKALGEAHIKTSLDLIEGSITVCTTKKTFDPYAIVRARDLIKLLARSVPFEQAVRILQDDMACDIIKIGTLVRNRERFVKRRQRLIGPKGSTLKALELLTSCYVMVQGNTVSAVGPFSGLKEVRKVVMDTMKNIHPIYNIKTLMIKRELSKDPELRMQSWERFLPKFRHKNLAKRREPKKKTVKREYTPFPPAQPESQVDKELATGEFFLRESVKKRKKMEEVKVKQAEALTKKQEERNRAFIPPKEKPLMKKTTKAPTEGKLDIEAIKEKVKRAKTKKLGAPPVNPAPPTSSTTDKKKKKAKSKG</sequence>
<dbReference type="OMA" id="TPDIDKW"/>
<reference evidence="14" key="1">
    <citation type="submission" date="2021-04" db="EMBL/GenBank/DDBJ databases">
        <authorList>
            <consortium name="Wellcome Sanger Institute Data Sharing"/>
        </authorList>
    </citation>
    <scope>NUCLEOTIDE SEQUENCE [LARGE SCALE GENOMIC DNA]</scope>
</reference>
<dbReference type="GO" id="GO:0006364">
    <property type="term" value="P:rRNA processing"/>
    <property type="evidence" value="ECO:0007669"/>
    <property type="project" value="UniProtKB-KW"/>
</dbReference>
<dbReference type="InterPro" id="IPR048549">
    <property type="entry name" value="KRR1-like_KH2_euk"/>
</dbReference>
<feature type="compositionally biased region" description="Basic and acidic residues" evidence="12">
    <location>
        <begin position="368"/>
        <end position="379"/>
    </location>
</feature>
<keyword evidence="8" id="KW-0687">Ribonucleoprotein</keyword>
<evidence type="ECO:0000256" key="2">
    <source>
        <dbReference type="ARBA" id="ARBA00009344"/>
    </source>
</evidence>
<keyword evidence="6" id="KW-0694">RNA-binding</keyword>
<evidence type="ECO:0000259" key="13">
    <source>
        <dbReference type="SMART" id="SM00322"/>
    </source>
</evidence>
<evidence type="ECO:0000313" key="14">
    <source>
        <dbReference type="Ensembl" id="ENSSAUP00010063487.1"/>
    </source>
</evidence>
<dbReference type="PANTHER" id="PTHR12581:SF0">
    <property type="entry name" value="KRR1 SMALL SUBUNIT PROCESSOME COMPONENT HOMOLOG"/>
    <property type="match status" value="1"/>
</dbReference>
<dbReference type="GO" id="GO:0003723">
    <property type="term" value="F:RNA binding"/>
    <property type="evidence" value="ECO:0007669"/>
    <property type="project" value="UniProtKB-KW"/>
</dbReference>
<dbReference type="FunFam" id="3.30.1370.10:FF:000014">
    <property type="entry name" value="KRR1 small subunit processome component"/>
    <property type="match status" value="1"/>
</dbReference>
<protein>
    <recommendedName>
        <fullName evidence="3">KRR1 small subunit processome component homolog</fullName>
    </recommendedName>
    <alternativeName>
        <fullName evidence="9">KRR-R motif-containing protein 1</fullName>
    </alternativeName>
</protein>
<feature type="region of interest" description="Disordered" evidence="12">
    <location>
        <begin position="336"/>
        <end position="415"/>
    </location>
</feature>
<dbReference type="SUPFAM" id="SSF54791">
    <property type="entry name" value="Eukaryotic type KH-domain (KH-domain type I)"/>
    <property type="match status" value="1"/>
</dbReference>
<proteinExistence type="inferred from homology"/>
<dbReference type="Pfam" id="PF21800">
    <property type="entry name" value="KH_KRR1_2nd"/>
    <property type="match status" value="1"/>
</dbReference>
<accession>A0A671YIH8</accession>
<dbReference type="Proteomes" id="UP000472265">
    <property type="component" value="Chromosome 14"/>
</dbReference>
<keyword evidence="4" id="KW-0690">Ribosome biogenesis</keyword>
<dbReference type="FunFam" id="3.30.1370.10:FF:000011">
    <property type="entry name" value="KRR1 small subunit processome component"/>
    <property type="match status" value="1"/>
</dbReference>
<keyword evidence="7" id="KW-0539">Nucleus</keyword>
<comment type="subcellular location">
    <subcellularLocation>
        <location evidence="1">Nucleus</location>
        <location evidence="1">Nucleolus</location>
    </subcellularLocation>
</comment>